<reference evidence="2" key="1">
    <citation type="submission" date="2021-08" db="EMBL/GenBank/DDBJ databases">
        <authorList>
            <person name="Stevens D.C."/>
        </authorList>
    </citation>
    <scope>NUCLEOTIDE SEQUENCE</scope>
    <source>
        <strain evidence="2">DSM 53165</strain>
    </source>
</reference>
<dbReference type="Proteomes" id="UP001139031">
    <property type="component" value="Unassembled WGS sequence"/>
</dbReference>
<dbReference type="PANTHER" id="PTHR12147">
    <property type="entry name" value="METALLOPEPTIDASE M28 FAMILY MEMBER"/>
    <property type="match status" value="1"/>
</dbReference>
<accession>A0ABS7U0W0</accession>
<evidence type="ECO:0000313" key="2">
    <source>
        <dbReference type="EMBL" id="MBZ5713995.1"/>
    </source>
</evidence>
<gene>
    <name evidence="2" type="ORF">K7C98_32585</name>
</gene>
<evidence type="ECO:0000313" key="3">
    <source>
        <dbReference type="Proteomes" id="UP001139031"/>
    </source>
</evidence>
<feature type="domain" description="Peptidase M28" evidence="1">
    <location>
        <begin position="68"/>
        <end position="276"/>
    </location>
</feature>
<dbReference type="Pfam" id="PF04389">
    <property type="entry name" value="Peptidase_M28"/>
    <property type="match status" value="1"/>
</dbReference>
<proteinExistence type="predicted"/>
<protein>
    <submittedName>
        <fullName evidence="2">M28 family peptidase</fullName>
    </submittedName>
</protein>
<evidence type="ECO:0000259" key="1">
    <source>
        <dbReference type="Pfam" id="PF04389"/>
    </source>
</evidence>
<dbReference type="PANTHER" id="PTHR12147:SF26">
    <property type="entry name" value="PEPTIDASE M28 DOMAIN-CONTAINING PROTEIN"/>
    <property type="match status" value="1"/>
</dbReference>
<name>A0ABS7U0W0_9BACT</name>
<dbReference type="RefSeq" id="WP_224195730.1">
    <property type="nucleotide sequence ID" value="NZ_JAIRAU010000045.1"/>
</dbReference>
<dbReference type="EMBL" id="JAIRAU010000045">
    <property type="protein sequence ID" value="MBZ5713995.1"/>
    <property type="molecule type" value="Genomic_DNA"/>
</dbReference>
<sequence>MQRRTSERRARIEDLVRYLCSPECAGRAPDTPGGIAARMRLVDEFRAIGAVPGGIDGYLQPVPNCGANVLAEVPGRGSFAERTIVVAAHYDHLGATADDCVFWGADDNAAAVAILVEVGRELVARGRPGRRVILAAYDGEEMPHFLHGTMGSMYHVANPTAPLASIDMMVCMDLCGHAIGPASFPSEVRNSLFVFGAELSAGVGELVDAATIAGGVYPRRADLDVLPPLSDYYAFRQAGVPVLFLSCGRWQHYHQPTDTPDRLDYDKIVSTVDYLAGLVQLLRERPEAPAPFDTDARDDLATIASLRALARHLAPHVPAGSLAALQLAARMGYGLAAAAARGPLSTEQRQQLAWMIAGLEEAMA</sequence>
<dbReference type="InterPro" id="IPR045175">
    <property type="entry name" value="M28_fam"/>
</dbReference>
<comment type="caution">
    <text evidence="2">The sequence shown here is derived from an EMBL/GenBank/DDBJ whole genome shotgun (WGS) entry which is preliminary data.</text>
</comment>
<dbReference type="InterPro" id="IPR007484">
    <property type="entry name" value="Peptidase_M28"/>
</dbReference>
<dbReference type="SUPFAM" id="SSF53187">
    <property type="entry name" value="Zn-dependent exopeptidases"/>
    <property type="match status" value="1"/>
</dbReference>
<keyword evidence="3" id="KW-1185">Reference proteome</keyword>
<dbReference type="Gene3D" id="3.40.630.10">
    <property type="entry name" value="Zn peptidases"/>
    <property type="match status" value="1"/>
</dbReference>
<organism evidence="2 3">
    <name type="scientific">Nannocystis pusilla</name>
    <dbReference type="NCBI Taxonomy" id="889268"/>
    <lineage>
        <taxon>Bacteria</taxon>
        <taxon>Pseudomonadati</taxon>
        <taxon>Myxococcota</taxon>
        <taxon>Polyangia</taxon>
        <taxon>Nannocystales</taxon>
        <taxon>Nannocystaceae</taxon>
        <taxon>Nannocystis</taxon>
    </lineage>
</organism>